<dbReference type="PROSITE" id="PS00583">
    <property type="entry name" value="PFKB_KINASES_1"/>
    <property type="match status" value="1"/>
</dbReference>
<keyword evidence="5" id="KW-0067">ATP-binding</keyword>
<protein>
    <submittedName>
        <fullName evidence="8">6-phosphofructokinase 2</fullName>
    </submittedName>
</protein>
<evidence type="ECO:0000313" key="9">
    <source>
        <dbReference type="Proteomes" id="UP000198337"/>
    </source>
</evidence>
<evidence type="ECO:0000313" key="8">
    <source>
        <dbReference type="EMBL" id="SNR39706.1"/>
    </source>
</evidence>
<comment type="similarity">
    <text evidence="1">Belongs to the carbohydrate kinase PfkB family.</text>
</comment>
<organism evidence="8 9">
    <name type="scientific">Maribacter sedimenticola</name>
    <dbReference type="NCBI Taxonomy" id="228956"/>
    <lineage>
        <taxon>Bacteria</taxon>
        <taxon>Pseudomonadati</taxon>
        <taxon>Bacteroidota</taxon>
        <taxon>Flavobacteriia</taxon>
        <taxon>Flavobacteriales</taxon>
        <taxon>Flavobacteriaceae</taxon>
        <taxon>Maribacter</taxon>
    </lineage>
</organism>
<evidence type="ECO:0000256" key="6">
    <source>
        <dbReference type="PIRNR" id="PIRNR000535"/>
    </source>
</evidence>
<dbReference type="EMBL" id="FZNV01000002">
    <property type="protein sequence ID" value="SNR39706.1"/>
    <property type="molecule type" value="Genomic_DNA"/>
</dbReference>
<dbReference type="RefSeq" id="WP_089260564.1">
    <property type="nucleotide sequence ID" value="NZ_FZNV01000002.1"/>
</dbReference>
<dbReference type="PANTHER" id="PTHR46566:SF2">
    <property type="entry name" value="ATP-DEPENDENT 6-PHOSPHOFRUCTOKINASE ISOZYME 2"/>
    <property type="match status" value="1"/>
</dbReference>
<keyword evidence="4" id="KW-0418">Kinase</keyword>
<keyword evidence="3" id="KW-0547">Nucleotide-binding</keyword>
<dbReference type="PROSITE" id="PS00584">
    <property type="entry name" value="PFKB_KINASES_2"/>
    <property type="match status" value="1"/>
</dbReference>
<evidence type="ECO:0000259" key="7">
    <source>
        <dbReference type="Pfam" id="PF00294"/>
    </source>
</evidence>
<dbReference type="Gene3D" id="3.40.1190.20">
    <property type="match status" value="1"/>
</dbReference>
<keyword evidence="9" id="KW-1185">Reference proteome</keyword>
<evidence type="ECO:0000256" key="3">
    <source>
        <dbReference type="ARBA" id="ARBA00022741"/>
    </source>
</evidence>
<gene>
    <name evidence="8" type="ORF">SAMN04488009_1366</name>
</gene>
<evidence type="ECO:0000256" key="5">
    <source>
        <dbReference type="ARBA" id="ARBA00022840"/>
    </source>
</evidence>
<keyword evidence="2 6" id="KW-0808">Transferase</keyword>
<feature type="domain" description="Carbohydrate kinase PfkB" evidence="7">
    <location>
        <begin position="20"/>
        <end position="296"/>
    </location>
</feature>
<dbReference type="InterPro" id="IPR029056">
    <property type="entry name" value="Ribokinase-like"/>
</dbReference>
<dbReference type="SUPFAM" id="SSF53613">
    <property type="entry name" value="Ribokinase-like"/>
    <property type="match status" value="1"/>
</dbReference>
<dbReference type="InterPro" id="IPR002173">
    <property type="entry name" value="Carboh/pur_kinase_PfkB_CS"/>
</dbReference>
<dbReference type="InterPro" id="IPR011611">
    <property type="entry name" value="PfkB_dom"/>
</dbReference>
<evidence type="ECO:0000256" key="2">
    <source>
        <dbReference type="ARBA" id="ARBA00022679"/>
    </source>
</evidence>
<dbReference type="Proteomes" id="UP000198337">
    <property type="component" value="Unassembled WGS sequence"/>
</dbReference>
<proteinExistence type="inferred from homology"/>
<reference evidence="8 9" key="1">
    <citation type="submission" date="2017-06" db="EMBL/GenBank/DDBJ databases">
        <authorList>
            <person name="Varghese N."/>
            <person name="Submissions S."/>
        </authorList>
    </citation>
    <scope>NUCLEOTIDE SEQUENCE [LARGE SCALE GENOMIC DNA]</scope>
    <source>
        <strain evidence="8 9">DSM 19840</strain>
    </source>
</reference>
<dbReference type="PANTHER" id="PTHR46566">
    <property type="entry name" value="1-PHOSPHOFRUCTOKINASE-RELATED"/>
    <property type="match status" value="1"/>
</dbReference>
<dbReference type="InterPro" id="IPR017583">
    <property type="entry name" value="Tagatose/fructose_Pkinase"/>
</dbReference>
<evidence type="ECO:0000256" key="1">
    <source>
        <dbReference type="ARBA" id="ARBA00010688"/>
    </source>
</evidence>
<dbReference type="Pfam" id="PF00294">
    <property type="entry name" value="PfkB"/>
    <property type="match status" value="1"/>
</dbReference>
<dbReference type="PIRSF" id="PIRSF000535">
    <property type="entry name" value="1PFK/6PFK/LacC"/>
    <property type="match status" value="1"/>
</dbReference>
<comment type="caution">
    <text evidence="8">The sequence shown here is derived from an EMBL/GenBank/DDBJ whole genome shotgun (WGS) entry which is preliminary data.</text>
</comment>
<dbReference type="NCBIfam" id="TIGR03168">
    <property type="entry name" value="1-PFK"/>
    <property type="match status" value="1"/>
</dbReference>
<sequence length="311" mass="33366">MNRIITLTVNPAVDKSTTVNGIVPDNKLRCGTPVYEPGGGGINVSRVIQELGGTSLCMYLSGGPTGIHLQEQLTDLQIDQQIIPISGWVRENLAVTDTKNNAQYRFGMPGPVVQKTEWQRTLKQLDTVLEEDDFLVASGSLSPGMPLDFFAQVAKITTKNKAKYILDTSGEALIKGAKEGVYLLKPNLGELATLCGIEAITYTELEAVAKHFLKNNTCKVLVISMGPKGAMVVANDMAFHIKSPVVLQKSTIGAGDSMVAGMVLALSKNKSIKEMGIYGVACGTAATMTEGSQLCKKNDVDELNSWILENS</sequence>
<evidence type="ECO:0000256" key="4">
    <source>
        <dbReference type="ARBA" id="ARBA00022777"/>
    </source>
</evidence>
<dbReference type="CDD" id="cd01164">
    <property type="entry name" value="FruK_PfkB_like"/>
    <property type="match status" value="1"/>
</dbReference>
<name>A0ABY1SFZ0_9FLAO</name>
<accession>A0ABY1SFZ0</accession>